<evidence type="ECO:0000256" key="1">
    <source>
        <dbReference type="SAM" id="Phobius"/>
    </source>
</evidence>
<evidence type="ECO:0000313" key="2">
    <source>
        <dbReference type="EMBL" id="EZQ02263.1"/>
    </source>
</evidence>
<feature type="transmembrane region" description="Helical" evidence="1">
    <location>
        <begin position="12"/>
        <end position="30"/>
    </location>
</feature>
<sequence>MSIKKVSNSWINTLAPLITYALATFILVLPSFTVTQFSLPEWLSFLIVSIPFGGRVVGSIMYQRIVSLIGSRSTFAISMALLGSLSLASTVRDVMLLITVRLAVGIAFGIATSLAVETATRKGSRTLTALTMSGWAFGWIFGAFDYILLKEWYLIAISGIISIPFVLIRNSYEDFKTIKIKTSRPSILSIAAFFLSFEPAFVLQLAPSIVQSSGMEWLIFGYIVSIPMYLLVPSLSSLLGEVRTTMVYTFIASMSGVLFFYFAQVPALIVFTAFGLGINSLAPRIAAMYGANPRTMGTALNSAALGGVIVPVISSFDIRVYASIFTVSSLCLLAVMALKKRNYIELLS</sequence>
<comment type="caution">
    <text evidence="2">The sequence shown here is derived from an EMBL/GenBank/DDBJ whole genome shotgun (WGS) entry which is preliminary data.</text>
</comment>
<dbReference type="AlphaFoldDB" id="A0A031LL28"/>
<organism evidence="2 3">
    <name type="scientific">Candidatus Acidianus copahuensis</name>
    <dbReference type="NCBI Taxonomy" id="1160895"/>
    <lineage>
        <taxon>Archaea</taxon>
        <taxon>Thermoproteota</taxon>
        <taxon>Thermoprotei</taxon>
        <taxon>Sulfolobales</taxon>
        <taxon>Sulfolobaceae</taxon>
        <taxon>Acidianus</taxon>
    </lineage>
</organism>
<dbReference type="EMBL" id="JFZT01000052">
    <property type="protein sequence ID" value="EZQ02263.1"/>
    <property type="molecule type" value="Genomic_DNA"/>
</dbReference>
<keyword evidence="1" id="KW-0812">Transmembrane</keyword>
<name>A0A031LL28_9CREN</name>
<proteinExistence type="predicted"/>
<keyword evidence="1" id="KW-0472">Membrane</keyword>
<dbReference type="InterPro" id="IPR036259">
    <property type="entry name" value="MFS_trans_sf"/>
</dbReference>
<feature type="transmembrane region" description="Helical" evidence="1">
    <location>
        <begin position="188"/>
        <end position="207"/>
    </location>
</feature>
<accession>A0A031LL28</accession>
<keyword evidence="3" id="KW-1185">Reference proteome</keyword>
<feature type="transmembrane region" description="Helical" evidence="1">
    <location>
        <begin position="94"/>
        <end position="115"/>
    </location>
</feature>
<feature type="transmembrane region" description="Helical" evidence="1">
    <location>
        <begin position="152"/>
        <end position="168"/>
    </location>
</feature>
<feature type="transmembrane region" description="Helical" evidence="1">
    <location>
        <begin position="219"/>
        <end position="239"/>
    </location>
</feature>
<feature type="transmembrane region" description="Helical" evidence="1">
    <location>
        <begin position="127"/>
        <end position="146"/>
    </location>
</feature>
<dbReference type="SUPFAM" id="SSF103473">
    <property type="entry name" value="MFS general substrate transporter"/>
    <property type="match status" value="1"/>
</dbReference>
<keyword evidence="1" id="KW-1133">Transmembrane helix</keyword>
<feature type="transmembrane region" description="Helical" evidence="1">
    <location>
        <begin position="69"/>
        <end position="88"/>
    </location>
</feature>
<feature type="transmembrane region" description="Helical" evidence="1">
    <location>
        <begin position="42"/>
        <end position="62"/>
    </location>
</feature>
<gene>
    <name evidence="2" type="ORF">CM19_10685</name>
</gene>
<evidence type="ECO:0000313" key="3">
    <source>
        <dbReference type="Proteomes" id="UP000024332"/>
    </source>
</evidence>
<reference evidence="2 3" key="1">
    <citation type="submission" date="2014-03" db="EMBL/GenBank/DDBJ databases">
        <title>Draft genome sequence of the novel thermoacidophilic archaea Acidianus copahuensis ALE1 strain, isolated from Copahue volcanic area in Neuquen Argentina.</title>
        <authorList>
            <person name="Urbieta M.S."/>
            <person name="Rascovan N."/>
            <person name="Castro C."/>
            <person name="Revale S."/>
            <person name="Giaveno M.A."/>
            <person name="Vazquez M.P."/>
            <person name="Donati E.R."/>
        </authorList>
    </citation>
    <scope>NUCLEOTIDE SEQUENCE [LARGE SCALE GENOMIC DNA]</scope>
    <source>
        <strain evidence="2 3">ALE1</strain>
    </source>
</reference>
<dbReference type="OrthoDB" id="37025at2157"/>
<feature type="transmembrane region" description="Helical" evidence="1">
    <location>
        <begin position="298"/>
        <end position="314"/>
    </location>
</feature>
<feature type="transmembrane region" description="Helical" evidence="1">
    <location>
        <begin position="320"/>
        <end position="338"/>
    </location>
</feature>
<dbReference type="Gene3D" id="1.20.1250.20">
    <property type="entry name" value="MFS general substrate transporter like domains"/>
    <property type="match status" value="1"/>
</dbReference>
<protein>
    <submittedName>
        <fullName evidence="2">Transporter</fullName>
    </submittedName>
</protein>
<dbReference type="RefSeq" id="WP_048100341.1">
    <property type="nucleotide sequence ID" value="NZ_JFZT01000052.1"/>
</dbReference>
<dbReference type="Proteomes" id="UP000024332">
    <property type="component" value="Unassembled WGS sequence"/>
</dbReference>